<feature type="region of interest" description="Disordered" evidence="1">
    <location>
        <begin position="22"/>
        <end position="45"/>
    </location>
</feature>
<accession>A0ABX8AJ11</accession>
<keyword evidence="3" id="KW-1185">Reference proteome</keyword>
<dbReference type="RefSeq" id="WP_156701984.1">
    <property type="nucleotide sequence ID" value="NZ_CP074126.1"/>
</dbReference>
<proteinExistence type="predicted"/>
<gene>
    <name evidence="2" type="ORF">KGB56_14260</name>
</gene>
<sequence length="45" mass="4932">MARSQRLDLLGYLLLLAQKEAEARSGKVLDGEEPAELSDTALETE</sequence>
<protein>
    <submittedName>
        <fullName evidence="2">Uncharacterized protein</fullName>
    </submittedName>
</protein>
<dbReference type="Proteomes" id="UP000680706">
    <property type="component" value="Chromosome"/>
</dbReference>
<reference evidence="2 3" key="1">
    <citation type="journal article" date="2021" name="Angew. Chem. Int. Ed. Engl.">
        <title>A novel family of nonribosomal peptides modulate collective behavior in Pseudovibrio bacteria isolated from marine sponges.</title>
        <authorList>
            <person name="Ioca L.P."/>
            <person name="Dai Y."/>
            <person name="Kunakom S."/>
            <person name="Diaz-Espinosa J."/>
            <person name="Krunic A."/>
            <person name="Crnkovic C.M."/>
            <person name="Orjala J."/>
            <person name="Sanchez L.M."/>
            <person name="Ferreira A.G."/>
            <person name="Berlinck R.G.S."/>
            <person name="Eustaquio A.S."/>
        </authorList>
    </citation>
    <scope>NUCLEOTIDE SEQUENCE [LARGE SCALE GENOMIC DNA]</scope>
    <source>
        <strain evidence="2 3">Ab134</strain>
    </source>
</reference>
<dbReference type="EMBL" id="CP074126">
    <property type="protein sequence ID" value="QUS54553.1"/>
    <property type="molecule type" value="Genomic_DNA"/>
</dbReference>
<feature type="compositionally biased region" description="Acidic residues" evidence="1">
    <location>
        <begin position="31"/>
        <end position="45"/>
    </location>
</feature>
<evidence type="ECO:0000313" key="2">
    <source>
        <dbReference type="EMBL" id="QUS54553.1"/>
    </source>
</evidence>
<organism evidence="2 3">
    <name type="scientific">Pseudovibrio brasiliensis</name>
    <dbReference type="NCBI Taxonomy" id="1898042"/>
    <lineage>
        <taxon>Bacteria</taxon>
        <taxon>Pseudomonadati</taxon>
        <taxon>Pseudomonadota</taxon>
        <taxon>Alphaproteobacteria</taxon>
        <taxon>Hyphomicrobiales</taxon>
        <taxon>Stappiaceae</taxon>
        <taxon>Pseudovibrio</taxon>
    </lineage>
</organism>
<evidence type="ECO:0000256" key="1">
    <source>
        <dbReference type="SAM" id="MobiDB-lite"/>
    </source>
</evidence>
<name>A0ABX8AJ11_9HYPH</name>
<evidence type="ECO:0000313" key="3">
    <source>
        <dbReference type="Proteomes" id="UP000680706"/>
    </source>
</evidence>